<dbReference type="AlphaFoldDB" id="A0A6B0U1H7"/>
<accession>A0A6B0U1H7</accession>
<proteinExistence type="predicted"/>
<organism evidence="1">
    <name type="scientific">Ixodes ricinus</name>
    <name type="common">Common tick</name>
    <name type="synonym">Acarus ricinus</name>
    <dbReference type="NCBI Taxonomy" id="34613"/>
    <lineage>
        <taxon>Eukaryota</taxon>
        <taxon>Metazoa</taxon>
        <taxon>Ecdysozoa</taxon>
        <taxon>Arthropoda</taxon>
        <taxon>Chelicerata</taxon>
        <taxon>Arachnida</taxon>
        <taxon>Acari</taxon>
        <taxon>Parasitiformes</taxon>
        <taxon>Ixodida</taxon>
        <taxon>Ixodoidea</taxon>
        <taxon>Ixodidae</taxon>
        <taxon>Ixodinae</taxon>
        <taxon>Ixodes</taxon>
    </lineage>
</organism>
<protein>
    <submittedName>
        <fullName evidence="1">Putative secreted protein</fullName>
    </submittedName>
</protein>
<sequence>MKMMVIASVCSLCSQFRPPLAALSKCLRSTFSAILHRPRMSCEGLWSPPASLISIRSHLALVRSAILEHSGHLVTFAKLTATFPAM</sequence>
<evidence type="ECO:0000313" key="1">
    <source>
        <dbReference type="EMBL" id="MXU85418.1"/>
    </source>
</evidence>
<name>A0A6B0U1H7_IXORI</name>
<dbReference type="EMBL" id="GIFC01003335">
    <property type="protein sequence ID" value="MXU85418.1"/>
    <property type="molecule type" value="Transcribed_RNA"/>
</dbReference>
<reference evidence="1" key="1">
    <citation type="submission" date="2019-12" db="EMBL/GenBank/DDBJ databases">
        <title>An insight into the sialome of adult female Ixodes ricinus ticks feeding for 6 days.</title>
        <authorList>
            <person name="Perner J."/>
            <person name="Ribeiro J.M.C."/>
        </authorList>
    </citation>
    <scope>NUCLEOTIDE SEQUENCE</scope>
    <source>
        <strain evidence="1">Semi-engorged</strain>
        <tissue evidence="1">Salivary glands</tissue>
    </source>
</reference>